<reference evidence="6" key="1">
    <citation type="journal article" date="2020" name="Stud. Mycol.">
        <title>101 Dothideomycetes genomes: a test case for predicting lifestyles and emergence of pathogens.</title>
        <authorList>
            <person name="Haridas S."/>
            <person name="Albert R."/>
            <person name="Binder M."/>
            <person name="Bloem J."/>
            <person name="Labutti K."/>
            <person name="Salamov A."/>
            <person name="Andreopoulos B."/>
            <person name="Baker S."/>
            <person name="Barry K."/>
            <person name="Bills G."/>
            <person name="Bluhm B."/>
            <person name="Cannon C."/>
            <person name="Castanera R."/>
            <person name="Culley D."/>
            <person name="Daum C."/>
            <person name="Ezra D."/>
            <person name="Gonzalez J."/>
            <person name="Henrissat B."/>
            <person name="Kuo A."/>
            <person name="Liang C."/>
            <person name="Lipzen A."/>
            <person name="Lutzoni F."/>
            <person name="Magnuson J."/>
            <person name="Mondo S."/>
            <person name="Nolan M."/>
            <person name="Ohm R."/>
            <person name="Pangilinan J."/>
            <person name="Park H.-J."/>
            <person name="Ramirez L."/>
            <person name="Alfaro M."/>
            <person name="Sun H."/>
            <person name="Tritt A."/>
            <person name="Yoshinaga Y."/>
            <person name="Zwiers L.-H."/>
            <person name="Turgeon B."/>
            <person name="Goodwin S."/>
            <person name="Spatafora J."/>
            <person name="Crous P."/>
            <person name="Grigoriev I."/>
        </authorList>
    </citation>
    <scope>NUCLEOTIDE SEQUENCE</scope>
    <source>
        <strain evidence="6">CBS 121167</strain>
    </source>
</reference>
<accession>A0A6A6B4E8</accession>
<dbReference type="InterPro" id="IPR008758">
    <property type="entry name" value="Peptidase_S28"/>
</dbReference>
<evidence type="ECO:0000313" key="7">
    <source>
        <dbReference type="Proteomes" id="UP000799438"/>
    </source>
</evidence>
<dbReference type="Proteomes" id="UP000799438">
    <property type="component" value="Unassembled WGS sequence"/>
</dbReference>
<dbReference type="GO" id="GO:0008239">
    <property type="term" value="F:dipeptidyl-peptidase activity"/>
    <property type="evidence" value="ECO:0007669"/>
    <property type="project" value="TreeGrafter"/>
</dbReference>
<gene>
    <name evidence="6" type="ORF">K452DRAFT_234548</name>
</gene>
<proteinExistence type="inferred from homology"/>
<dbReference type="GO" id="GO:0070008">
    <property type="term" value="F:serine-type exopeptidase activity"/>
    <property type="evidence" value="ECO:0007669"/>
    <property type="project" value="InterPro"/>
</dbReference>
<dbReference type="Pfam" id="PF05577">
    <property type="entry name" value="Peptidase_S28"/>
    <property type="match status" value="1"/>
</dbReference>
<protein>
    <recommendedName>
        <fullName evidence="8">Peptidase S28</fullName>
    </recommendedName>
</protein>
<dbReference type="Gene3D" id="3.40.50.1820">
    <property type="entry name" value="alpha/beta hydrolase"/>
    <property type="match status" value="2"/>
</dbReference>
<evidence type="ECO:0000256" key="3">
    <source>
        <dbReference type="ARBA" id="ARBA00022729"/>
    </source>
</evidence>
<dbReference type="PANTHER" id="PTHR11010">
    <property type="entry name" value="PROTEASE S28 PRO-X CARBOXYPEPTIDASE-RELATED"/>
    <property type="match status" value="1"/>
</dbReference>
<organism evidence="6 7">
    <name type="scientific">Aplosporella prunicola CBS 121167</name>
    <dbReference type="NCBI Taxonomy" id="1176127"/>
    <lineage>
        <taxon>Eukaryota</taxon>
        <taxon>Fungi</taxon>
        <taxon>Dikarya</taxon>
        <taxon>Ascomycota</taxon>
        <taxon>Pezizomycotina</taxon>
        <taxon>Dothideomycetes</taxon>
        <taxon>Dothideomycetes incertae sedis</taxon>
        <taxon>Botryosphaeriales</taxon>
        <taxon>Aplosporellaceae</taxon>
        <taxon>Aplosporella</taxon>
    </lineage>
</organism>
<evidence type="ECO:0000256" key="4">
    <source>
        <dbReference type="ARBA" id="ARBA00022801"/>
    </source>
</evidence>
<keyword evidence="3" id="KW-0732">Signal</keyword>
<keyword evidence="2" id="KW-0645">Protease</keyword>
<keyword evidence="5" id="KW-0325">Glycoprotein</keyword>
<dbReference type="GO" id="GO:0006508">
    <property type="term" value="P:proteolysis"/>
    <property type="evidence" value="ECO:0007669"/>
    <property type="project" value="UniProtKB-KW"/>
</dbReference>
<dbReference type="EMBL" id="ML995497">
    <property type="protein sequence ID" value="KAF2138273.1"/>
    <property type="molecule type" value="Genomic_DNA"/>
</dbReference>
<dbReference type="OrthoDB" id="1735038at2759"/>
<keyword evidence="4" id="KW-0378">Hydrolase</keyword>
<name>A0A6A6B4E8_9PEZI</name>
<evidence type="ECO:0000313" key="6">
    <source>
        <dbReference type="EMBL" id="KAF2138273.1"/>
    </source>
</evidence>
<dbReference type="FunFam" id="3.40.50.1820:FF:000636">
    <property type="entry name" value="Serine peptidase, family S28, putative"/>
    <property type="match status" value="1"/>
</dbReference>
<comment type="similarity">
    <text evidence="1">Belongs to the peptidase S28 family.</text>
</comment>
<evidence type="ECO:0000256" key="2">
    <source>
        <dbReference type="ARBA" id="ARBA00022670"/>
    </source>
</evidence>
<dbReference type="GeneID" id="54294869"/>
<evidence type="ECO:0008006" key="8">
    <source>
        <dbReference type="Google" id="ProtNLM"/>
    </source>
</evidence>
<evidence type="ECO:0000256" key="5">
    <source>
        <dbReference type="ARBA" id="ARBA00023180"/>
    </source>
</evidence>
<sequence length="506" mass="56857">MRRTEETSLAEYVELPLDHFGTGHRTFKNRFWVAESGYKGAGHPVFIYDAGESSAGTSAHFRLHNKLSFFKQLVDSFGGIGIVWEHRYYGESSPVPIDKHTPLREFKYLTSAQALADVPVFAWNFSRENFPEIDLTPASTPWIFVGGSYPGMRAAFMRETYPETIFASYASSAPVEARTNMSVYFEPVYRGLNAYGFGNCTKDIHAAILYMDNIMANESASKKLKEQFLGHGAGDNSNGVFAEVLESIFYTWQAYGVEGGLIGLRNFCDWLETDETEKPGGKTAGAKGWASTEGPQYVVDKWARYPNFVTLVNAAFGTDCEGPTKRTSRHGDCSLAKQTSIPASISWLWQSCTEWGFLQSANIGDTQIVSRWNSLEYQRSICDRQFPDASPVLPQWPQDVETNNDFGGWDIRPSNTFWSGGEFDPWRTLSPLSSEDWAPQVDLLNYIPACNVSMAKSEIFGYVIPNAQHCYDFQTAFADGEKSRNIFTRALEKWLKCFKSANGYSY</sequence>
<dbReference type="InterPro" id="IPR029058">
    <property type="entry name" value="AB_hydrolase_fold"/>
</dbReference>
<dbReference type="AlphaFoldDB" id="A0A6A6B4E8"/>
<dbReference type="PANTHER" id="PTHR11010:SF109">
    <property type="entry name" value="PEPTIDASE, FAMILY S28, PUTATIVE (AFU_ORTHOLOGUE AFUA_4G03790)-RELATED"/>
    <property type="match status" value="1"/>
</dbReference>
<dbReference type="RefSeq" id="XP_033393986.1">
    <property type="nucleotide sequence ID" value="XM_033537373.1"/>
</dbReference>
<evidence type="ECO:0000256" key="1">
    <source>
        <dbReference type="ARBA" id="ARBA00011079"/>
    </source>
</evidence>
<keyword evidence="7" id="KW-1185">Reference proteome</keyword>
<dbReference type="SUPFAM" id="SSF53474">
    <property type="entry name" value="alpha/beta-Hydrolases"/>
    <property type="match status" value="1"/>
</dbReference>